<organism evidence="2 3">
    <name type="scientific">Chiloscyllium punctatum</name>
    <name type="common">Brownbanded bambooshark</name>
    <name type="synonym">Hemiscyllium punctatum</name>
    <dbReference type="NCBI Taxonomy" id="137246"/>
    <lineage>
        <taxon>Eukaryota</taxon>
        <taxon>Metazoa</taxon>
        <taxon>Chordata</taxon>
        <taxon>Craniata</taxon>
        <taxon>Vertebrata</taxon>
        <taxon>Chondrichthyes</taxon>
        <taxon>Elasmobranchii</taxon>
        <taxon>Galeomorphii</taxon>
        <taxon>Galeoidea</taxon>
        <taxon>Orectolobiformes</taxon>
        <taxon>Hemiscylliidae</taxon>
        <taxon>Chiloscyllium</taxon>
    </lineage>
</organism>
<sequence length="115" mass="12920">VLQLPGKPRCWQAGERGRVKTGPPLHPSVSDAEHPAQLRQECSQNSIDQGRSPHHSRPTERKKRKRRQGLPAIFSAGLLSELDQDGWGATMVLSTATPERDRDRRTDTGHLTRRL</sequence>
<feature type="compositionally biased region" description="Polar residues" evidence="1">
    <location>
        <begin position="40"/>
        <end position="49"/>
    </location>
</feature>
<keyword evidence="3" id="KW-1185">Reference proteome</keyword>
<feature type="non-terminal residue" evidence="2">
    <location>
        <position position="1"/>
    </location>
</feature>
<feature type="compositionally biased region" description="Basic residues" evidence="1">
    <location>
        <begin position="52"/>
        <end position="68"/>
    </location>
</feature>
<dbReference type="AlphaFoldDB" id="A0A401TC69"/>
<reference evidence="2 3" key="1">
    <citation type="journal article" date="2018" name="Nat. Ecol. Evol.">
        <title>Shark genomes provide insights into elasmobranch evolution and the origin of vertebrates.</title>
        <authorList>
            <person name="Hara Y"/>
            <person name="Yamaguchi K"/>
            <person name="Onimaru K"/>
            <person name="Kadota M"/>
            <person name="Koyanagi M"/>
            <person name="Keeley SD"/>
            <person name="Tatsumi K"/>
            <person name="Tanaka K"/>
            <person name="Motone F"/>
            <person name="Kageyama Y"/>
            <person name="Nozu R"/>
            <person name="Adachi N"/>
            <person name="Nishimura O"/>
            <person name="Nakagawa R"/>
            <person name="Tanegashima C"/>
            <person name="Kiyatake I"/>
            <person name="Matsumoto R"/>
            <person name="Murakumo K"/>
            <person name="Nishida K"/>
            <person name="Terakita A"/>
            <person name="Kuratani S"/>
            <person name="Sato K"/>
            <person name="Hyodo S Kuraku.S."/>
        </authorList>
    </citation>
    <scope>NUCLEOTIDE SEQUENCE [LARGE SCALE GENOMIC DNA]</scope>
</reference>
<name>A0A401TC69_CHIPU</name>
<feature type="region of interest" description="Disordered" evidence="1">
    <location>
        <begin position="93"/>
        <end position="115"/>
    </location>
</feature>
<dbReference type="EMBL" id="BEZZ01038158">
    <property type="protein sequence ID" value="GCC40195.1"/>
    <property type="molecule type" value="Genomic_DNA"/>
</dbReference>
<dbReference type="Proteomes" id="UP000287033">
    <property type="component" value="Unassembled WGS sequence"/>
</dbReference>
<evidence type="ECO:0000313" key="3">
    <source>
        <dbReference type="Proteomes" id="UP000287033"/>
    </source>
</evidence>
<evidence type="ECO:0000313" key="2">
    <source>
        <dbReference type="EMBL" id="GCC40195.1"/>
    </source>
</evidence>
<proteinExistence type="predicted"/>
<gene>
    <name evidence="2" type="ORF">chiPu_0024375</name>
</gene>
<feature type="compositionally biased region" description="Basic and acidic residues" evidence="1">
    <location>
        <begin position="98"/>
        <end position="115"/>
    </location>
</feature>
<comment type="caution">
    <text evidence="2">The sequence shown here is derived from an EMBL/GenBank/DDBJ whole genome shotgun (WGS) entry which is preliminary data.</text>
</comment>
<evidence type="ECO:0000256" key="1">
    <source>
        <dbReference type="SAM" id="MobiDB-lite"/>
    </source>
</evidence>
<accession>A0A401TC69</accession>
<protein>
    <submittedName>
        <fullName evidence="2">Uncharacterized protein</fullName>
    </submittedName>
</protein>
<feature type="region of interest" description="Disordered" evidence="1">
    <location>
        <begin position="1"/>
        <end position="71"/>
    </location>
</feature>